<keyword evidence="2 4" id="KW-0732">Signal</keyword>
<gene>
    <name evidence="6" type="ORF">GIS00_17920</name>
</gene>
<dbReference type="GO" id="GO:0030288">
    <property type="term" value="C:outer membrane-bounded periplasmic space"/>
    <property type="evidence" value="ECO:0007669"/>
    <property type="project" value="TreeGrafter"/>
</dbReference>
<proteinExistence type="predicted"/>
<dbReference type="InterPro" id="IPR050555">
    <property type="entry name" value="Bact_Solute-Bind_Prot2"/>
</dbReference>
<dbReference type="InterPro" id="IPR025997">
    <property type="entry name" value="SBP_2_dom"/>
</dbReference>
<dbReference type="InterPro" id="IPR028082">
    <property type="entry name" value="Peripla_BP_I"/>
</dbReference>
<dbReference type="EMBL" id="WLYK01000008">
    <property type="protein sequence ID" value="MTD15815.1"/>
    <property type="molecule type" value="Genomic_DNA"/>
</dbReference>
<feature type="compositionally biased region" description="Low complexity" evidence="3">
    <location>
        <begin position="26"/>
        <end position="68"/>
    </location>
</feature>
<evidence type="ECO:0000313" key="6">
    <source>
        <dbReference type="EMBL" id="MTD15815.1"/>
    </source>
</evidence>
<keyword evidence="7" id="KW-1185">Reference proteome</keyword>
<dbReference type="Proteomes" id="UP000460221">
    <property type="component" value="Unassembled WGS sequence"/>
</dbReference>
<dbReference type="Gene3D" id="3.40.50.2300">
    <property type="match status" value="2"/>
</dbReference>
<reference evidence="6 7" key="1">
    <citation type="submission" date="2019-11" db="EMBL/GenBank/DDBJ databases">
        <authorList>
            <person name="Jiang L.-Q."/>
        </authorList>
    </citation>
    <scope>NUCLEOTIDE SEQUENCE [LARGE SCALE GENOMIC DNA]</scope>
    <source>
        <strain evidence="6 7">YIM 132087</strain>
    </source>
</reference>
<name>A0A7K1FNS0_9ACTN</name>
<evidence type="ECO:0000259" key="5">
    <source>
        <dbReference type="Pfam" id="PF13407"/>
    </source>
</evidence>
<comment type="caution">
    <text evidence="6">The sequence shown here is derived from an EMBL/GenBank/DDBJ whole genome shotgun (WGS) entry which is preliminary data.</text>
</comment>
<feature type="domain" description="Periplasmic binding protein" evidence="5">
    <location>
        <begin position="79"/>
        <end position="336"/>
    </location>
</feature>
<feature type="region of interest" description="Disordered" evidence="3">
    <location>
        <begin position="24"/>
        <end position="81"/>
    </location>
</feature>
<organism evidence="6 7">
    <name type="scientific">Nakamurella alba</name>
    <dbReference type="NCBI Taxonomy" id="2665158"/>
    <lineage>
        <taxon>Bacteria</taxon>
        <taxon>Bacillati</taxon>
        <taxon>Actinomycetota</taxon>
        <taxon>Actinomycetes</taxon>
        <taxon>Nakamurellales</taxon>
        <taxon>Nakamurellaceae</taxon>
        <taxon>Nakamurella</taxon>
    </lineage>
</organism>
<evidence type="ECO:0000313" key="7">
    <source>
        <dbReference type="Proteomes" id="UP000460221"/>
    </source>
</evidence>
<feature type="chain" id="PRO_5039436988" evidence="4">
    <location>
        <begin position="21"/>
        <end position="398"/>
    </location>
</feature>
<comment type="subcellular location">
    <subcellularLocation>
        <location evidence="1">Cell envelope</location>
    </subcellularLocation>
</comment>
<evidence type="ECO:0000256" key="2">
    <source>
        <dbReference type="ARBA" id="ARBA00022729"/>
    </source>
</evidence>
<protein>
    <submittedName>
        <fullName evidence="6">Substrate-binding domain-containing protein</fullName>
    </submittedName>
</protein>
<dbReference type="SUPFAM" id="SSF53822">
    <property type="entry name" value="Periplasmic binding protein-like I"/>
    <property type="match status" value="1"/>
</dbReference>
<evidence type="ECO:0000256" key="4">
    <source>
        <dbReference type="SAM" id="SignalP"/>
    </source>
</evidence>
<evidence type="ECO:0000256" key="1">
    <source>
        <dbReference type="ARBA" id="ARBA00004196"/>
    </source>
</evidence>
<dbReference type="Pfam" id="PF13407">
    <property type="entry name" value="Peripla_BP_4"/>
    <property type="match status" value="1"/>
</dbReference>
<feature type="signal peptide" evidence="4">
    <location>
        <begin position="1"/>
        <end position="20"/>
    </location>
</feature>
<dbReference type="GO" id="GO:0030246">
    <property type="term" value="F:carbohydrate binding"/>
    <property type="evidence" value="ECO:0007669"/>
    <property type="project" value="TreeGrafter"/>
</dbReference>
<dbReference type="PANTHER" id="PTHR30036">
    <property type="entry name" value="D-XYLOSE-BINDING PERIPLASMIC PROTEIN"/>
    <property type="match status" value="1"/>
</dbReference>
<dbReference type="PANTHER" id="PTHR30036:SF1">
    <property type="entry name" value="D-XYLOSE-BINDING PERIPLASMIC PROTEIN"/>
    <property type="match status" value="1"/>
</dbReference>
<dbReference type="AlphaFoldDB" id="A0A7K1FNS0"/>
<accession>A0A7K1FNS0</accession>
<dbReference type="PROSITE" id="PS51257">
    <property type="entry name" value="PROKAR_LIPOPROTEIN"/>
    <property type="match status" value="1"/>
</dbReference>
<sequence length="398" mass="40096">MRLRTSAAIGLMLAGSLVLAACGSDSTTGGSTTSSAAATSAPPATSEATSEMTSATSEATSEESSTGGESTGGTVDGKIGVILPDTKSSARWEAADRPALEAAFKAAGVEYDIQNANGDKAAMQTIADQMITSGVTVLAIVNLDNESGAALEKKAADQGVKTLDYDRLTLGGSAEAYVSFDNTKVGELQGQGLADCLGEGDKNIVYLNGSPTDSNATAFAAGAHSVLDKITSYKVVAEQAVPDWDNQQAATIFEQMFTEQGGAIDGVLAANDGLGNAAISILKKNSVTDVPVTGQDATVQGLQNILDGTQCMTVYKSAKKEAAALAAAAIALVKGEAPATTGTVKDTTSGKDVPAVLEDPLAVTKDNIKDVVADGGVAFADLCTADYAAKCTEAGITG</sequence>
<evidence type="ECO:0000256" key="3">
    <source>
        <dbReference type="SAM" id="MobiDB-lite"/>
    </source>
</evidence>